<keyword evidence="1" id="KW-0732">Signal</keyword>
<dbReference type="AlphaFoldDB" id="A0AAD2BT09"/>
<evidence type="ECO:0000256" key="1">
    <source>
        <dbReference type="SAM" id="SignalP"/>
    </source>
</evidence>
<feature type="signal peptide" evidence="1">
    <location>
        <begin position="1"/>
        <end position="23"/>
    </location>
</feature>
<evidence type="ECO:0000313" key="2">
    <source>
        <dbReference type="EMBL" id="CAJ0804100.1"/>
    </source>
</evidence>
<dbReference type="Proteomes" id="UP001189756">
    <property type="component" value="Unassembled WGS sequence"/>
</dbReference>
<sequence length="45" mass="4528">MKTQSVMAAALALAQLGAVGWAAAVSPSRRTEGAKAGSKDLMHST</sequence>
<reference evidence="2" key="1">
    <citation type="submission" date="2023-07" db="EMBL/GenBank/DDBJ databases">
        <authorList>
            <person name="Peeters C."/>
        </authorList>
    </citation>
    <scope>NUCLEOTIDE SEQUENCE</scope>
    <source>
        <strain evidence="2">R-77560</strain>
    </source>
</reference>
<comment type="caution">
    <text evidence="2">The sequence shown here is derived from an EMBL/GenBank/DDBJ whole genome shotgun (WGS) entry which is preliminary data.</text>
</comment>
<gene>
    <name evidence="2" type="ORF">R77560_04018</name>
</gene>
<organism evidence="2 3">
    <name type="scientific">Ralstonia thomasii</name>
    <dbReference type="NCBI Taxonomy" id="3058596"/>
    <lineage>
        <taxon>Bacteria</taxon>
        <taxon>Pseudomonadati</taxon>
        <taxon>Pseudomonadota</taxon>
        <taxon>Betaproteobacteria</taxon>
        <taxon>Burkholderiales</taxon>
        <taxon>Burkholderiaceae</taxon>
        <taxon>Ralstonia</taxon>
    </lineage>
</organism>
<feature type="chain" id="PRO_5042012170" evidence="1">
    <location>
        <begin position="24"/>
        <end position="45"/>
    </location>
</feature>
<accession>A0AAD2BT09</accession>
<dbReference type="EMBL" id="CATZAZ010000011">
    <property type="protein sequence ID" value="CAJ0804100.1"/>
    <property type="molecule type" value="Genomic_DNA"/>
</dbReference>
<proteinExistence type="predicted"/>
<evidence type="ECO:0000313" key="3">
    <source>
        <dbReference type="Proteomes" id="UP001189756"/>
    </source>
</evidence>
<protein>
    <submittedName>
        <fullName evidence="2">Uncharacterized protein</fullName>
    </submittedName>
</protein>
<dbReference type="RefSeq" id="WP_248694823.1">
    <property type="nucleotide sequence ID" value="NZ_CATZAZ010000011.1"/>
</dbReference>
<name>A0AAD2BT09_9RALS</name>